<proteinExistence type="predicted"/>
<accession>A0A9W6ZUQ5</accession>
<sequence length="193" mass="21700">MFFRHIFLFLFSTIAPLYLLSNYVPLPSPPSFSEASHETVKKQTCPETPPPNTLNTTSYEAIKKLETDFHRAYSALKSPPPTEVVTAPTTNVVSDSSGPSESSSAPPKSLPSRFFPSSVFPVPFSPSFFNVSYVSDVRSSHLKSIVKEVVMKFVKFWETRGPMAFKEEKICGGKQEVEEEVERKFREVHEKEG</sequence>
<feature type="chain" id="PRO_5040969517" evidence="2">
    <location>
        <begin position="22"/>
        <end position="193"/>
    </location>
</feature>
<reference evidence="4" key="1">
    <citation type="journal article" date="2023" name="Commun. Biol.">
        <title>Genome analysis of Parmales, the sister group of diatoms, reveals the evolutionary specialization of diatoms from phago-mixotrophs to photoautotrophs.</title>
        <authorList>
            <person name="Ban H."/>
            <person name="Sato S."/>
            <person name="Yoshikawa S."/>
            <person name="Yamada K."/>
            <person name="Nakamura Y."/>
            <person name="Ichinomiya M."/>
            <person name="Sato N."/>
            <person name="Blanc-Mathieu R."/>
            <person name="Endo H."/>
            <person name="Kuwata A."/>
            <person name="Ogata H."/>
        </authorList>
    </citation>
    <scope>NUCLEOTIDE SEQUENCE [LARGE SCALE GENOMIC DNA]</scope>
    <source>
        <strain evidence="4">NIES 3701</strain>
    </source>
</reference>
<keyword evidence="2" id="KW-0732">Signal</keyword>
<dbReference type="Proteomes" id="UP001165085">
    <property type="component" value="Unassembled WGS sequence"/>
</dbReference>
<feature type="region of interest" description="Disordered" evidence="1">
    <location>
        <begin position="35"/>
        <end position="55"/>
    </location>
</feature>
<evidence type="ECO:0000256" key="1">
    <source>
        <dbReference type="SAM" id="MobiDB-lite"/>
    </source>
</evidence>
<keyword evidence="4" id="KW-1185">Reference proteome</keyword>
<comment type="caution">
    <text evidence="3">The sequence shown here is derived from an EMBL/GenBank/DDBJ whole genome shotgun (WGS) entry which is preliminary data.</text>
</comment>
<feature type="signal peptide" evidence="2">
    <location>
        <begin position="1"/>
        <end position="21"/>
    </location>
</feature>
<protein>
    <submittedName>
        <fullName evidence="3">Uncharacterized protein</fullName>
    </submittedName>
</protein>
<feature type="compositionally biased region" description="Low complexity" evidence="1">
    <location>
        <begin position="83"/>
        <end position="108"/>
    </location>
</feature>
<name>A0A9W6ZUQ5_9STRA</name>
<organism evidence="3 4">
    <name type="scientific">Triparma strigata</name>
    <dbReference type="NCBI Taxonomy" id="1606541"/>
    <lineage>
        <taxon>Eukaryota</taxon>
        <taxon>Sar</taxon>
        <taxon>Stramenopiles</taxon>
        <taxon>Ochrophyta</taxon>
        <taxon>Bolidophyceae</taxon>
        <taxon>Parmales</taxon>
        <taxon>Triparmaceae</taxon>
        <taxon>Triparma</taxon>
    </lineage>
</organism>
<evidence type="ECO:0000313" key="4">
    <source>
        <dbReference type="Proteomes" id="UP001165085"/>
    </source>
</evidence>
<evidence type="ECO:0000256" key="2">
    <source>
        <dbReference type="SAM" id="SignalP"/>
    </source>
</evidence>
<feature type="region of interest" description="Disordered" evidence="1">
    <location>
        <begin position="76"/>
        <end position="108"/>
    </location>
</feature>
<gene>
    <name evidence="3" type="ORF">TrST_g8748</name>
</gene>
<dbReference type="EMBL" id="BRXY01000068">
    <property type="protein sequence ID" value="GMH60884.1"/>
    <property type="molecule type" value="Genomic_DNA"/>
</dbReference>
<evidence type="ECO:0000313" key="3">
    <source>
        <dbReference type="EMBL" id="GMH60884.1"/>
    </source>
</evidence>
<dbReference type="AlphaFoldDB" id="A0A9W6ZUQ5"/>